<accession>A0A8J3YF77</accession>
<evidence type="ECO:0000313" key="5">
    <source>
        <dbReference type="EMBL" id="GIJ43158.1"/>
    </source>
</evidence>
<reference evidence="5" key="1">
    <citation type="submission" date="2021-01" db="EMBL/GenBank/DDBJ databases">
        <title>Whole genome shotgun sequence of Virgisporangium aliadipatigenens NBRC 105644.</title>
        <authorList>
            <person name="Komaki H."/>
            <person name="Tamura T."/>
        </authorList>
    </citation>
    <scope>NUCLEOTIDE SEQUENCE</scope>
    <source>
        <strain evidence="5">NBRC 105644</strain>
    </source>
</reference>
<dbReference type="PANTHER" id="PTHR22893">
    <property type="entry name" value="NADH OXIDOREDUCTASE-RELATED"/>
    <property type="match status" value="1"/>
</dbReference>
<evidence type="ECO:0000313" key="6">
    <source>
        <dbReference type="Proteomes" id="UP000619260"/>
    </source>
</evidence>
<comment type="cofactor">
    <cofactor evidence="1">
        <name>FMN</name>
        <dbReference type="ChEBI" id="CHEBI:58210"/>
    </cofactor>
</comment>
<dbReference type="PANTHER" id="PTHR22893:SF91">
    <property type="entry name" value="NADPH DEHYDROGENASE 2-RELATED"/>
    <property type="match status" value="1"/>
</dbReference>
<comment type="caution">
    <text evidence="5">The sequence shown here is derived from an EMBL/GenBank/DDBJ whole genome shotgun (WGS) entry which is preliminary data.</text>
</comment>
<proteinExistence type="inferred from homology"/>
<dbReference type="InterPro" id="IPR013785">
    <property type="entry name" value="Aldolase_TIM"/>
</dbReference>
<protein>
    <submittedName>
        <fullName evidence="5">Alkene reductase</fullName>
    </submittedName>
</protein>
<dbReference type="CDD" id="cd02933">
    <property type="entry name" value="OYE_like_FMN"/>
    <property type="match status" value="1"/>
</dbReference>
<dbReference type="GO" id="GO:0005829">
    <property type="term" value="C:cytosol"/>
    <property type="evidence" value="ECO:0007669"/>
    <property type="project" value="TreeGrafter"/>
</dbReference>
<keyword evidence="3" id="KW-0560">Oxidoreductase</keyword>
<dbReference type="FunFam" id="3.20.20.70:FF:000059">
    <property type="entry name" value="N-ethylmaleimide reductase, FMN-linked"/>
    <property type="match status" value="1"/>
</dbReference>
<dbReference type="AlphaFoldDB" id="A0A8J3YF77"/>
<dbReference type="SUPFAM" id="SSF51395">
    <property type="entry name" value="FMN-linked oxidoreductases"/>
    <property type="match status" value="1"/>
</dbReference>
<dbReference type="RefSeq" id="WP_203896761.1">
    <property type="nucleotide sequence ID" value="NZ_BOPF01000001.1"/>
</dbReference>
<dbReference type="InterPro" id="IPR045247">
    <property type="entry name" value="Oye-like"/>
</dbReference>
<dbReference type="InterPro" id="IPR001155">
    <property type="entry name" value="OxRdtase_FMN_N"/>
</dbReference>
<evidence type="ECO:0000259" key="4">
    <source>
        <dbReference type="Pfam" id="PF00724"/>
    </source>
</evidence>
<dbReference type="Pfam" id="PF00724">
    <property type="entry name" value="Oxidored_FMN"/>
    <property type="match status" value="1"/>
</dbReference>
<evidence type="ECO:0000256" key="2">
    <source>
        <dbReference type="ARBA" id="ARBA00005979"/>
    </source>
</evidence>
<dbReference type="GO" id="GO:0010181">
    <property type="term" value="F:FMN binding"/>
    <property type="evidence" value="ECO:0007669"/>
    <property type="project" value="InterPro"/>
</dbReference>
<dbReference type="Gene3D" id="3.20.20.70">
    <property type="entry name" value="Aldolase class I"/>
    <property type="match status" value="1"/>
</dbReference>
<dbReference type="GO" id="GO:0016628">
    <property type="term" value="F:oxidoreductase activity, acting on the CH-CH group of donors, NAD or NADP as acceptor"/>
    <property type="evidence" value="ECO:0007669"/>
    <property type="project" value="UniProtKB-ARBA"/>
</dbReference>
<comment type="similarity">
    <text evidence="2">Belongs to the NADH:flavin oxidoreductase/NADH oxidase family.</text>
</comment>
<gene>
    <name evidence="5" type="ORF">Val02_00440</name>
</gene>
<dbReference type="Proteomes" id="UP000619260">
    <property type="component" value="Unassembled WGS sequence"/>
</dbReference>
<name>A0A8J3YF77_9ACTN</name>
<evidence type="ECO:0000256" key="3">
    <source>
        <dbReference type="ARBA" id="ARBA00023002"/>
    </source>
</evidence>
<dbReference type="EMBL" id="BOPF01000001">
    <property type="protein sequence ID" value="GIJ43158.1"/>
    <property type="molecule type" value="Genomic_DNA"/>
</dbReference>
<organism evidence="5 6">
    <name type="scientific">Virgisporangium aliadipatigenens</name>
    <dbReference type="NCBI Taxonomy" id="741659"/>
    <lineage>
        <taxon>Bacteria</taxon>
        <taxon>Bacillati</taxon>
        <taxon>Actinomycetota</taxon>
        <taxon>Actinomycetes</taxon>
        <taxon>Micromonosporales</taxon>
        <taxon>Micromonosporaceae</taxon>
        <taxon>Virgisporangium</taxon>
    </lineage>
</organism>
<feature type="domain" description="NADH:flavin oxidoreductase/NADH oxidase N-terminal" evidence="4">
    <location>
        <begin position="5"/>
        <end position="332"/>
    </location>
</feature>
<sequence length="358" mass="38433">MTTAFDPVTIGRYTARNRIVMSPMTRNRAYGGGGAPTALMATYYAQRAGAGLIITEGTQPNAEGQGYMNTPGLHTPAQIAGWRQVTDAVHERGGLIFAQLMHTGRIGHPAQYYDQEAGHHPRGVSAVRAEGQVHTPEGPRDLAEPRELSDAELWRTVADFADAARNAIEAGFDGVELHGANGYLIHQSLASGVNTRTDGWGGDVAGRIRFAVEVVRAVADAIGADRVGLRISPSNPYNDIREDDHREVYSALVEAIDPLGLAYLHIGEGPDTDFTPVLRKLWSGTFILNPFTPGAYTGPEALKLVETGAADLVSYAALYLANPDLPERLRAGGPFNQPDYSKAYGGDETGYTDYPTLA</sequence>
<keyword evidence="6" id="KW-1185">Reference proteome</keyword>
<evidence type="ECO:0000256" key="1">
    <source>
        <dbReference type="ARBA" id="ARBA00001917"/>
    </source>
</evidence>